<dbReference type="GO" id="GO:0004527">
    <property type="term" value="F:exonuclease activity"/>
    <property type="evidence" value="ECO:0007669"/>
    <property type="project" value="UniProtKB-KW"/>
</dbReference>
<dbReference type="NCBIfam" id="TIGR00573">
    <property type="entry name" value="dnaq"/>
    <property type="match status" value="1"/>
</dbReference>
<dbReference type="InterPro" id="IPR011545">
    <property type="entry name" value="DEAD/DEAH_box_helicase_dom"/>
</dbReference>
<dbReference type="InterPro" id="IPR012337">
    <property type="entry name" value="RNaseH-like_sf"/>
</dbReference>
<dbReference type="EC" id="3.1.-.-" evidence="8 9"/>
<dbReference type="InterPro" id="IPR027417">
    <property type="entry name" value="P-loop_NTPase"/>
</dbReference>
<feature type="short sequence motif" description="DEAH box" evidence="8">
    <location>
        <begin position="462"/>
        <end position="465"/>
    </location>
</feature>
<dbReference type="SUPFAM" id="SSF52540">
    <property type="entry name" value="P-loop containing nucleoside triphosphate hydrolases"/>
    <property type="match status" value="1"/>
</dbReference>
<dbReference type="InterPro" id="IPR013520">
    <property type="entry name" value="Ribonucl_H"/>
</dbReference>
<dbReference type="PANTHER" id="PTHR11472">
    <property type="entry name" value="DNA REPAIR DEAD HELICASE RAD3/XP-D SUBFAMILY MEMBER"/>
    <property type="match status" value="1"/>
</dbReference>
<dbReference type="Proteomes" id="UP001056707">
    <property type="component" value="Chromosome"/>
</dbReference>
<evidence type="ECO:0000256" key="5">
    <source>
        <dbReference type="ARBA" id="ARBA00022839"/>
    </source>
</evidence>
<dbReference type="PROSITE" id="PS51193">
    <property type="entry name" value="HELICASE_ATP_BIND_2"/>
    <property type="match status" value="1"/>
</dbReference>
<evidence type="ECO:0000256" key="9">
    <source>
        <dbReference type="RuleBase" id="RU364106"/>
    </source>
</evidence>
<dbReference type="InterPro" id="IPR006310">
    <property type="entry name" value="DinG"/>
</dbReference>
<dbReference type="InterPro" id="IPR006555">
    <property type="entry name" value="ATP-dep_Helicase_C"/>
</dbReference>
<evidence type="ECO:0000259" key="10">
    <source>
        <dbReference type="PROSITE" id="PS51193"/>
    </source>
</evidence>
<reference evidence="11" key="1">
    <citation type="submission" date="2022-05" db="EMBL/GenBank/DDBJ databases">
        <authorList>
            <person name="Oliphant S.A."/>
            <person name="Watson-Haigh N.S."/>
            <person name="Sumby K.M."/>
            <person name="Gardner J.M."/>
            <person name="Jiranek V."/>
        </authorList>
    </citation>
    <scope>NUCLEOTIDE SEQUENCE</scope>
    <source>
        <strain evidence="11">KI16_H9</strain>
    </source>
</reference>
<keyword evidence="12" id="KW-1185">Reference proteome</keyword>
<dbReference type="SUPFAM" id="SSF53098">
    <property type="entry name" value="Ribonuclease H-like"/>
    <property type="match status" value="1"/>
</dbReference>
<organism evidence="11 12">
    <name type="scientific">Fructilactobacillus myrtifloralis</name>
    <dbReference type="NCBI Taxonomy" id="2940301"/>
    <lineage>
        <taxon>Bacteria</taxon>
        <taxon>Bacillati</taxon>
        <taxon>Bacillota</taxon>
        <taxon>Bacilli</taxon>
        <taxon>Lactobacillales</taxon>
        <taxon>Lactobacillaceae</taxon>
        <taxon>Fructilactobacillus</taxon>
    </lineage>
</organism>
<proteinExistence type="inferred from homology"/>
<dbReference type="SMART" id="SM00491">
    <property type="entry name" value="HELICc2"/>
    <property type="match status" value="1"/>
</dbReference>
<dbReference type="InterPro" id="IPR006054">
    <property type="entry name" value="DnaQ"/>
</dbReference>
<name>A0ABY5BNR6_9LACO</name>
<dbReference type="InterPro" id="IPR014001">
    <property type="entry name" value="Helicase_ATP-bd"/>
</dbReference>
<keyword evidence="2 8" id="KW-0540">Nuclease</keyword>
<dbReference type="CDD" id="cd06127">
    <property type="entry name" value="DEDDh"/>
    <property type="match status" value="1"/>
</dbReference>
<dbReference type="Pfam" id="PF13307">
    <property type="entry name" value="Helicase_C_2"/>
    <property type="match status" value="1"/>
</dbReference>
<evidence type="ECO:0000256" key="6">
    <source>
        <dbReference type="ARBA" id="ARBA00022840"/>
    </source>
</evidence>
<keyword evidence="4 8" id="KW-0378">Hydrolase</keyword>
<keyword evidence="3 8" id="KW-0547">Nucleotide-binding</keyword>
<keyword evidence="6 8" id="KW-0067">ATP-binding</keyword>
<comment type="cofactor">
    <cofactor evidence="1">
        <name>[4Fe-4S] cluster</name>
        <dbReference type="ChEBI" id="CHEBI:49883"/>
    </cofactor>
</comment>
<dbReference type="InterPro" id="IPR014013">
    <property type="entry name" value="Helic_SF1/SF2_ATP-bd_DinG/Rad3"/>
</dbReference>
<dbReference type="NCBIfam" id="TIGR01407">
    <property type="entry name" value="dinG_rel"/>
    <property type="match status" value="1"/>
</dbReference>
<dbReference type="Gene3D" id="3.40.50.300">
    <property type="entry name" value="P-loop containing nucleotide triphosphate hydrolases"/>
    <property type="match status" value="2"/>
</dbReference>
<feature type="domain" description="Helicase ATP-binding" evidence="10">
    <location>
        <begin position="247"/>
        <end position="541"/>
    </location>
</feature>
<evidence type="ECO:0000256" key="8">
    <source>
        <dbReference type="HAMAP-Rule" id="MF_02206"/>
    </source>
</evidence>
<evidence type="ECO:0000256" key="2">
    <source>
        <dbReference type="ARBA" id="ARBA00022722"/>
    </source>
</evidence>
<dbReference type="Gene3D" id="3.30.420.10">
    <property type="entry name" value="Ribonuclease H-like superfamily/Ribonuclease H"/>
    <property type="match status" value="1"/>
</dbReference>
<dbReference type="RefSeq" id="WP_252750215.1">
    <property type="nucleotide sequence ID" value="NZ_CP097116.1"/>
</dbReference>
<keyword evidence="5 8" id="KW-0269">Exonuclease</keyword>
<evidence type="ECO:0000256" key="7">
    <source>
        <dbReference type="ARBA" id="ARBA00048954"/>
    </source>
</evidence>
<protein>
    <recommendedName>
        <fullName evidence="8 9">3'-5' exonuclease DinG</fullName>
        <ecNumber evidence="8 9">3.1.-.-</ecNumber>
    </recommendedName>
</protein>
<dbReference type="Pfam" id="PF00270">
    <property type="entry name" value="DEAD"/>
    <property type="match status" value="1"/>
</dbReference>
<dbReference type="SMART" id="SM00487">
    <property type="entry name" value="DEXDc"/>
    <property type="match status" value="1"/>
</dbReference>
<dbReference type="PANTHER" id="PTHR11472:SF34">
    <property type="entry name" value="REGULATOR OF TELOMERE ELONGATION HELICASE 1"/>
    <property type="match status" value="1"/>
</dbReference>
<evidence type="ECO:0000256" key="4">
    <source>
        <dbReference type="ARBA" id="ARBA00022801"/>
    </source>
</evidence>
<gene>
    <name evidence="8 9" type="primary">dinG</name>
    <name evidence="11" type="ORF">M3M35_01255</name>
</gene>
<dbReference type="EMBL" id="CP097116">
    <property type="protein sequence ID" value="USS85320.1"/>
    <property type="molecule type" value="Genomic_DNA"/>
</dbReference>
<evidence type="ECO:0000313" key="12">
    <source>
        <dbReference type="Proteomes" id="UP001056707"/>
    </source>
</evidence>
<sequence>MKANSKYAVVDMETTGTDLQRGDRIIQFSVSFVQNGRQTGAFSTYVNDGVSIPSEITALTGIDQATIANAPSFDQLAPKIYQMLQGTVFVAHNVNFDFPFLNHHLERVGYPALEIEAVDTVTLSQLFFPTLGSYRLSDLSRHFQINHHHPHSSASDAAATAQLLLKISQQITKLPRQTVQSVLDLELNLPQQTTQFIRVNFEAMGQPSQQLPADQVELEGLVLKRHHRKTVENHDRLTKFPLAKKQKERVFRSHFEWRPSQSKMMNLVYRNFADTKQPARNLLIEAPTGSGKTLGYLFPLAFLLQSGKTAVISTATINLQEQLQHVVERDLNAGFGFHVQAVVLKSRRHYLDLSRFATALVADDSNQLSQFSKAQILVWLTQTTTGDLDELHIPQNAAILQQVNYQREPQLAESEFGEYDFWHWKMQQVATADVVIVNHHYLNQNAAEVAATLGGQPYLIVDEAQHLPEVAFAAQRKHWWLGGVKTNVGRVKNDVFQTHERNLEEIISTHPDLRGLLKRLMHQLTQLETVNQELIQTLLTTLHVRLQPQADVVRIPVDRLVKFTTQAQPQLQKQDQLATQLTLRLTSLNQTLGQGEGQWVASEYETFLRFNEHVHAVLQGVSELQQLVHEVKPQSVADGFWLRYGADHDPNNMRLEWAQFDTSTRLQKQIYQSFQPAIFTGAVLFTSKKSQYIYDQLDLRRSTTRMKRLPTDFDYQKQVQLMIADQMPLPPATENEEYVAFLANSIQKIYRAAPVPTLVLFNSLELIQAVHAKLKGQPGLGMLLASGISGSQSKIMRRAVLHHAPIILGAAGFWEGVDFPPHYLKSIIIPRIPFAAPDSPVMQARSAYLKQQQKNPFTSYSLPHAIITMKQGMGRLLRRSDDSGIITILDNRILTKRYGTQILTAIEENLQAHTGSIKAIQQQQKEFLAKHQQDH</sequence>
<comment type="similarity">
    <text evidence="8 9">Belongs to the helicase family. DinG subfamily. Type 2 sub-subfamily.</text>
</comment>
<comment type="function">
    <text evidence="8 9">3'-5' exonuclease.</text>
</comment>
<dbReference type="Pfam" id="PF00929">
    <property type="entry name" value="RNase_T"/>
    <property type="match status" value="1"/>
</dbReference>
<dbReference type="InterPro" id="IPR045028">
    <property type="entry name" value="DinG/Rad3-like"/>
</dbReference>
<evidence type="ECO:0000313" key="11">
    <source>
        <dbReference type="EMBL" id="USS85320.1"/>
    </source>
</evidence>
<accession>A0ABY5BNR6</accession>
<evidence type="ECO:0000256" key="1">
    <source>
        <dbReference type="ARBA" id="ARBA00001966"/>
    </source>
</evidence>
<dbReference type="SMART" id="SM00479">
    <property type="entry name" value="EXOIII"/>
    <property type="match status" value="1"/>
</dbReference>
<dbReference type="HAMAP" id="MF_02206">
    <property type="entry name" value="DinG_exonucl"/>
    <property type="match status" value="1"/>
</dbReference>
<feature type="binding site" evidence="8">
    <location>
        <begin position="286"/>
        <end position="293"/>
    </location>
    <ligand>
        <name>ATP</name>
        <dbReference type="ChEBI" id="CHEBI:30616"/>
    </ligand>
</feature>
<evidence type="ECO:0000256" key="3">
    <source>
        <dbReference type="ARBA" id="ARBA00022741"/>
    </source>
</evidence>
<comment type="catalytic activity">
    <reaction evidence="7">
        <text>ATP + H2O = ADP + phosphate + H(+)</text>
        <dbReference type="Rhea" id="RHEA:13065"/>
        <dbReference type="ChEBI" id="CHEBI:15377"/>
        <dbReference type="ChEBI" id="CHEBI:15378"/>
        <dbReference type="ChEBI" id="CHEBI:30616"/>
        <dbReference type="ChEBI" id="CHEBI:43474"/>
        <dbReference type="ChEBI" id="CHEBI:456216"/>
        <dbReference type="EC" id="5.6.2.3"/>
    </reaction>
</comment>
<dbReference type="InterPro" id="IPR036397">
    <property type="entry name" value="RNaseH_sf"/>
</dbReference>